<dbReference type="Pfam" id="PF00561">
    <property type="entry name" value="Abhydrolase_1"/>
    <property type="match status" value="1"/>
</dbReference>
<dbReference type="InterPro" id="IPR050266">
    <property type="entry name" value="AB_hydrolase_sf"/>
</dbReference>
<name>A0ABY5JZT6_9BACI</name>
<dbReference type="InterPro" id="IPR029058">
    <property type="entry name" value="AB_hydrolase_fold"/>
</dbReference>
<dbReference type="SUPFAM" id="SSF53474">
    <property type="entry name" value="alpha/beta-Hydrolases"/>
    <property type="match status" value="1"/>
</dbReference>
<gene>
    <name evidence="2" type="ORF">NP439_09890</name>
</gene>
<proteinExistence type="predicted"/>
<dbReference type="RefSeq" id="WP_256709821.1">
    <property type="nucleotide sequence ID" value="NZ_CP101914.1"/>
</dbReference>
<dbReference type="PRINTS" id="PR00111">
    <property type="entry name" value="ABHYDROLASE"/>
</dbReference>
<keyword evidence="3" id="KW-1185">Reference proteome</keyword>
<organism evidence="2 3">
    <name type="scientific">Oceanobacillus jeddahense</name>
    <dbReference type="NCBI Taxonomy" id="1462527"/>
    <lineage>
        <taxon>Bacteria</taxon>
        <taxon>Bacillati</taxon>
        <taxon>Bacillota</taxon>
        <taxon>Bacilli</taxon>
        <taxon>Bacillales</taxon>
        <taxon>Bacillaceae</taxon>
        <taxon>Oceanobacillus</taxon>
    </lineage>
</organism>
<dbReference type="Gene3D" id="3.40.50.1820">
    <property type="entry name" value="alpha/beta hydrolase"/>
    <property type="match status" value="1"/>
</dbReference>
<evidence type="ECO:0000259" key="1">
    <source>
        <dbReference type="Pfam" id="PF00561"/>
    </source>
</evidence>
<sequence>MNFIDINDHKLEILRQGTGKPAILILSGMGSPFYEWEQITSVLAENYQIIMYHRPGLGKSEYTTAKKSTGNVTKDVMQILKKLNITEPVILIGHSYGGLCAQHFSKVYPDKVRGLFLLDSTSVDLYKLDRLDLPYLNENDSDAAWIEKCKEYAALSSIELLEQLAPVLTESQKKLPQKTQEKLIAFYTNPSLYRTMIQEISNWEKDAEIIKSLPFKDAFPVTIIGRDKKKCISNHVESGIPKDEAELLEETWHQLIIEQQDHYRDAKLLFALHASHDIYSDQPQLVTNEIKELIHQRRSY</sequence>
<accession>A0ABY5JZT6</accession>
<protein>
    <submittedName>
        <fullName evidence="2">Alpha/beta hydrolase</fullName>
    </submittedName>
</protein>
<dbReference type="Proteomes" id="UP001059773">
    <property type="component" value="Chromosome"/>
</dbReference>
<evidence type="ECO:0000313" key="3">
    <source>
        <dbReference type="Proteomes" id="UP001059773"/>
    </source>
</evidence>
<dbReference type="GO" id="GO:0016787">
    <property type="term" value="F:hydrolase activity"/>
    <property type="evidence" value="ECO:0007669"/>
    <property type="project" value="UniProtKB-KW"/>
</dbReference>
<dbReference type="PANTHER" id="PTHR43798">
    <property type="entry name" value="MONOACYLGLYCEROL LIPASE"/>
    <property type="match status" value="1"/>
</dbReference>
<dbReference type="InterPro" id="IPR000073">
    <property type="entry name" value="AB_hydrolase_1"/>
</dbReference>
<keyword evidence="2" id="KW-0378">Hydrolase</keyword>
<feature type="domain" description="AB hydrolase-1" evidence="1">
    <location>
        <begin position="21"/>
        <end position="136"/>
    </location>
</feature>
<reference evidence="2" key="1">
    <citation type="submission" date="2022-07" db="EMBL/GenBank/DDBJ databases">
        <title>FELIX.</title>
        <authorList>
            <person name="Wan K.H."/>
            <person name="Park S."/>
            <person name="Lawrence Q."/>
            <person name="Eichenberger J.P."/>
            <person name="Booth B.W."/>
            <person name="Piaggio A.J."/>
            <person name="Chandler J.C."/>
            <person name="Franklin A.B."/>
            <person name="Celniker S.E."/>
        </authorList>
    </citation>
    <scope>NUCLEOTIDE SEQUENCE</scope>
    <source>
        <strain evidence="2">QA-1986 374</strain>
    </source>
</reference>
<evidence type="ECO:0000313" key="2">
    <source>
        <dbReference type="EMBL" id="UUI04917.1"/>
    </source>
</evidence>
<dbReference type="EMBL" id="CP101914">
    <property type="protein sequence ID" value="UUI04917.1"/>
    <property type="molecule type" value="Genomic_DNA"/>
</dbReference>